<dbReference type="Pfam" id="PF00550">
    <property type="entry name" value="PP-binding"/>
    <property type="match status" value="1"/>
</dbReference>
<gene>
    <name evidence="2" type="ORF">GCM10010121_037140</name>
</gene>
<feature type="domain" description="Carrier" evidence="1">
    <location>
        <begin position="25"/>
        <end position="85"/>
    </location>
</feature>
<evidence type="ECO:0000259" key="1">
    <source>
        <dbReference type="Pfam" id="PF00550"/>
    </source>
</evidence>
<dbReference type="SUPFAM" id="SSF47336">
    <property type="entry name" value="ACP-like"/>
    <property type="match status" value="1"/>
</dbReference>
<dbReference type="Gene3D" id="1.10.1200.10">
    <property type="entry name" value="ACP-like"/>
    <property type="match status" value="1"/>
</dbReference>
<organism evidence="2 3">
    <name type="scientific">Streptomyces brasiliensis</name>
    <dbReference type="NCBI Taxonomy" id="1954"/>
    <lineage>
        <taxon>Bacteria</taxon>
        <taxon>Bacillati</taxon>
        <taxon>Actinomycetota</taxon>
        <taxon>Actinomycetes</taxon>
        <taxon>Kitasatosporales</taxon>
        <taxon>Streptomycetaceae</taxon>
        <taxon>Streptomyces</taxon>
    </lineage>
</organism>
<dbReference type="RefSeq" id="WP_189312293.1">
    <property type="nucleotide sequence ID" value="NZ_BMQA01000010.1"/>
</dbReference>
<accession>A0A917KNN3</accession>
<evidence type="ECO:0000313" key="2">
    <source>
        <dbReference type="EMBL" id="GGJ22706.1"/>
    </source>
</evidence>
<reference evidence="2" key="1">
    <citation type="journal article" date="2014" name="Int. J. Syst. Evol. Microbiol.">
        <title>Complete genome sequence of Corynebacterium casei LMG S-19264T (=DSM 44701T), isolated from a smear-ripened cheese.</title>
        <authorList>
            <consortium name="US DOE Joint Genome Institute (JGI-PGF)"/>
            <person name="Walter F."/>
            <person name="Albersmeier A."/>
            <person name="Kalinowski J."/>
            <person name="Ruckert C."/>
        </authorList>
    </citation>
    <scope>NUCLEOTIDE SEQUENCE</scope>
    <source>
        <strain evidence="2">JCM 3086</strain>
    </source>
</reference>
<proteinExistence type="predicted"/>
<protein>
    <recommendedName>
        <fullName evidence="1">Carrier domain-containing protein</fullName>
    </recommendedName>
</protein>
<dbReference type="EMBL" id="BMQA01000010">
    <property type="protein sequence ID" value="GGJ22706.1"/>
    <property type="molecule type" value="Genomic_DNA"/>
</dbReference>
<evidence type="ECO:0000313" key="3">
    <source>
        <dbReference type="Proteomes" id="UP000657574"/>
    </source>
</evidence>
<comment type="caution">
    <text evidence="2">The sequence shown here is derived from an EMBL/GenBank/DDBJ whole genome shotgun (WGS) entry which is preliminary data.</text>
</comment>
<dbReference type="InterPro" id="IPR036736">
    <property type="entry name" value="ACP-like_sf"/>
</dbReference>
<dbReference type="Proteomes" id="UP000657574">
    <property type="component" value="Unassembled WGS sequence"/>
</dbReference>
<reference evidence="2" key="2">
    <citation type="submission" date="2020-09" db="EMBL/GenBank/DDBJ databases">
        <authorList>
            <person name="Sun Q."/>
            <person name="Ohkuma M."/>
        </authorList>
    </citation>
    <scope>NUCLEOTIDE SEQUENCE</scope>
    <source>
        <strain evidence="2">JCM 3086</strain>
    </source>
</reference>
<dbReference type="InterPro" id="IPR009081">
    <property type="entry name" value="PP-bd_ACP"/>
</dbReference>
<name>A0A917KNN3_9ACTN</name>
<dbReference type="AlphaFoldDB" id="A0A917KNN3"/>
<keyword evidence="3" id="KW-1185">Reference proteome</keyword>
<sequence>MSVDSTVPAPVPAGGGFTLGDYVRLVNDEIGMPLAPGQVAADFDELPDWDSLYLLKLVTALEPAIGRRIPVGRVLEARTLKEIYELAVLG</sequence>